<evidence type="ECO:0000313" key="3">
    <source>
        <dbReference type="EMBL" id="CAF3515798.1"/>
    </source>
</evidence>
<feature type="non-terminal residue" evidence="3">
    <location>
        <position position="1"/>
    </location>
</feature>
<reference evidence="3" key="1">
    <citation type="submission" date="2021-02" db="EMBL/GenBank/DDBJ databases">
        <authorList>
            <person name="Nowell W R."/>
        </authorList>
    </citation>
    <scope>NUCLEOTIDE SEQUENCE</scope>
</reference>
<dbReference type="Gene3D" id="2.60.120.200">
    <property type="match status" value="1"/>
</dbReference>
<gene>
    <name evidence="3" type="ORF">GRG538_LOCUS18460</name>
</gene>
<dbReference type="EMBL" id="CAJNYT010002994">
    <property type="protein sequence ID" value="CAF3515798.1"/>
    <property type="molecule type" value="Genomic_DNA"/>
</dbReference>
<comment type="caution">
    <text evidence="3">The sequence shown here is derived from an EMBL/GenBank/DDBJ whole genome shotgun (WGS) entry which is preliminary data.</text>
</comment>
<feature type="signal peptide" evidence="1">
    <location>
        <begin position="1"/>
        <end position="19"/>
    </location>
</feature>
<feature type="non-terminal residue" evidence="3">
    <location>
        <position position="173"/>
    </location>
</feature>
<dbReference type="AlphaFoldDB" id="A0A818HWF8"/>
<sequence length="173" mass="19675">MKMFSFLIIFLCNIFLCRAAILQCDFEAVCNDFVADGNWGLTDGLHPQPINHDHTLNTSAGHYLFYNPQGGSRSTIAEIKTSDWLQPQTDRAIWGSRSTIAEIKTSDWLQPQTDRAICFQMWYYTSRLSFPFNIQLVQGDDGQLVRIAATIKGKDPSINEWTLINVTLPNEKI</sequence>
<name>A0A818HWF8_9BILA</name>
<evidence type="ECO:0000256" key="1">
    <source>
        <dbReference type="SAM" id="SignalP"/>
    </source>
</evidence>
<dbReference type="InterPro" id="IPR000998">
    <property type="entry name" value="MAM_dom"/>
</dbReference>
<proteinExistence type="predicted"/>
<protein>
    <recommendedName>
        <fullName evidence="2">MAM domain-containing protein</fullName>
    </recommendedName>
</protein>
<organism evidence="3 4">
    <name type="scientific">Rotaria socialis</name>
    <dbReference type="NCBI Taxonomy" id="392032"/>
    <lineage>
        <taxon>Eukaryota</taxon>
        <taxon>Metazoa</taxon>
        <taxon>Spiralia</taxon>
        <taxon>Gnathifera</taxon>
        <taxon>Rotifera</taxon>
        <taxon>Eurotatoria</taxon>
        <taxon>Bdelloidea</taxon>
        <taxon>Philodinida</taxon>
        <taxon>Philodinidae</taxon>
        <taxon>Rotaria</taxon>
    </lineage>
</organism>
<keyword evidence="1" id="KW-0732">Signal</keyword>
<feature type="chain" id="PRO_5032997339" description="MAM domain-containing protein" evidence="1">
    <location>
        <begin position="20"/>
        <end position="173"/>
    </location>
</feature>
<feature type="domain" description="MAM" evidence="2">
    <location>
        <begin position="22"/>
        <end position="173"/>
    </location>
</feature>
<dbReference type="PROSITE" id="PS50060">
    <property type="entry name" value="MAM_2"/>
    <property type="match status" value="1"/>
</dbReference>
<evidence type="ECO:0000259" key="2">
    <source>
        <dbReference type="PROSITE" id="PS50060"/>
    </source>
</evidence>
<evidence type="ECO:0000313" key="4">
    <source>
        <dbReference type="Proteomes" id="UP000663872"/>
    </source>
</evidence>
<dbReference type="GO" id="GO:0016020">
    <property type="term" value="C:membrane"/>
    <property type="evidence" value="ECO:0007669"/>
    <property type="project" value="InterPro"/>
</dbReference>
<accession>A0A818HWF8</accession>
<dbReference type="Proteomes" id="UP000663872">
    <property type="component" value="Unassembled WGS sequence"/>
</dbReference>